<feature type="non-terminal residue" evidence="1">
    <location>
        <position position="72"/>
    </location>
</feature>
<dbReference type="EMBL" id="JAPKIY010000092">
    <property type="protein sequence ID" value="MDS0900595.1"/>
    <property type="molecule type" value="Genomic_DNA"/>
</dbReference>
<proteinExistence type="predicted"/>
<evidence type="ECO:0000313" key="1">
    <source>
        <dbReference type="EMBL" id="MDS0900595.1"/>
    </source>
</evidence>
<dbReference type="AlphaFoldDB" id="A0AAE4FIA2"/>
<gene>
    <name evidence="1" type="ORF">OSC06_21915</name>
</gene>
<evidence type="ECO:0000313" key="2">
    <source>
        <dbReference type="Proteomes" id="UP001182247"/>
    </source>
</evidence>
<organism evidence="1 2">
    <name type="scientific">Morganella morganii</name>
    <name type="common">Proteus morganii</name>
    <dbReference type="NCBI Taxonomy" id="582"/>
    <lineage>
        <taxon>Bacteria</taxon>
        <taxon>Pseudomonadati</taxon>
        <taxon>Pseudomonadota</taxon>
        <taxon>Gammaproteobacteria</taxon>
        <taxon>Enterobacterales</taxon>
        <taxon>Morganellaceae</taxon>
        <taxon>Morganella</taxon>
    </lineage>
</organism>
<name>A0AAE4FIA2_MORMO</name>
<accession>A0AAE4FIA2</accession>
<reference evidence="1" key="1">
    <citation type="submission" date="2023-02" db="EMBL/GenBank/DDBJ databases">
        <title>Detection, antimicrobial susceptibility and genomic characterization of NDM-producing species of Morganellaceae, Yersiniaceae, and Enterobacteriaceae other than Klebsiella.</title>
        <authorList>
            <person name="Camargo C.H."/>
            <person name="Sacchi C.T."/>
            <person name="Campos K.R."/>
        </authorList>
    </citation>
    <scope>NUCLEOTIDE SEQUENCE</scope>
    <source>
        <strain evidence="1">1189_21</strain>
    </source>
</reference>
<dbReference type="Proteomes" id="UP001182247">
    <property type="component" value="Unassembled WGS sequence"/>
</dbReference>
<comment type="caution">
    <text evidence="1">The sequence shown here is derived from an EMBL/GenBank/DDBJ whole genome shotgun (WGS) entry which is preliminary data.</text>
</comment>
<protein>
    <submittedName>
        <fullName evidence="1">Uncharacterized protein</fullName>
    </submittedName>
</protein>
<sequence length="72" mass="8238">MKNKLPKEIPIVDLKQRVSDFVESYPGGHEALAAILNIRLPAFRNRFNEKNGTGYFTLGQLETLEDLSEEKF</sequence>